<reference evidence="3 5" key="2">
    <citation type="submission" date="2020-08" db="EMBL/GenBank/DDBJ databases">
        <title>Sequencing the genomes of 1000 actinobacteria strains.</title>
        <authorList>
            <person name="Klenk H.-P."/>
        </authorList>
    </citation>
    <scope>NUCLEOTIDE SEQUENCE [LARGE SCALE GENOMIC DNA]</scope>
    <source>
        <strain evidence="3 5">DSM 9581</strain>
    </source>
</reference>
<accession>A0A511FJ21</accession>
<dbReference type="EMBL" id="JACHDN010000001">
    <property type="protein sequence ID" value="MBB5474726.1"/>
    <property type="molecule type" value="Genomic_DNA"/>
</dbReference>
<evidence type="ECO:0000313" key="2">
    <source>
        <dbReference type="EMBL" id="GEL48574.1"/>
    </source>
</evidence>
<keyword evidence="4" id="KW-1185">Reference proteome</keyword>
<keyword evidence="1" id="KW-0472">Membrane</keyword>
<sequence length="204" mass="22722">MDATAPDRWSAAAHLTWQQAAALAEHARRHDRAGNAAIGSALAVDPAGVEELIEQVRQAEEPGQPLGYLWEMSRQEAREGEHRAAHPALSRLHRILSLAVVVGVVTMLAVSLLRWPWEGNPLAIQLGVWVGWVIWAWLPVRLLDDRRFRREVRDVPVYASEALLRALVADRLHGRLPQADLLVLESSWLAVPDLQGSAPHIREV</sequence>
<feature type="transmembrane region" description="Helical" evidence="1">
    <location>
        <begin position="123"/>
        <end position="143"/>
    </location>
</feature>
<feature type="transmembrane region" description="Helical" evidence="1">
    <location>
        <begin position="95"/>
        <end position="117"/>
    </location>
</feature>
<name>A0A511FJ21_9CELL</name>
<dbReference type="RefSeq" id="WP_146840558.1">
    <property type="nucleotide sequence ID" value="NZ_BJVQ01000088.1"/>
</dbReference>
<evidence type="ECO:0000313" key="5">
    <source>
        <dbReference type="Proteomes" id="UP000564629"/>
    </source>
</evidence>
<dbReference type="AlphaFoldDB" id="A0A511FJ21"/>
<protein>
    <submittedName>
        <fullName evidence="2">Uncharacterized protein</fullName>
    </submittedName>
</protein>
<dbReference type="Proteomes" id="UP000321723">
    <property type="component" value="Unassembled WGS sequence"/>
</dbReference>
<gene>
    <name evidence="2" type="ORF">CHO01_36900</name>
    <name evidence="3" type="ORF">HNR08_003462</name>
</gene>
<keyword evidence="1" id="KW-0812">Transmembrane</keyword>
<evidence type="ECO:0000313" key="3">
    <source>
        <dbReference type="EMBL" id="MBB5474726.1"/>
    </source>
</evidence>
<dbReference type="Proteomes" id="UP000564629">
    <property type="component" value="Unassembled WGS sequence"/>
</dbReference>
<proteinExistence type="predicted"/>
<reference evidence="2 4" key="1">
    <citation type="submission" date="2019-07" db="EMBL/GenBank/DDBJ databases">
        <title>Whole genome shotgun sequence of Cellulomonas hominis NBRC 16055.</title>
        <authorList>
            <person name="Hosoyama A."/>
            <person name="Uohara A."/>
            <person name="Ohji S."/>
            <person name="Ichikawa N."/>
        </authorList>
    </citation>
    <scope>NUCLEOTIDE SEQUENCE [LARGE SCALE GENOMIC DNA]</scope>
    <source>
        <strain evidence="2 4">NBRC 16055</strain>
    </source>
</reference>
<dbReference type="EMBL" id="BJVQ01000088">
    <property type="protein sequence ID" value="GEL48574.1"/>
    <property type="molecule type" value="Genomic_DNA"/>
</dbReference>
<comment type="caution">
    <text evidence="2">The sequence shown here is derived from an EMBL/GenBank/DDBJ whole genome shotgun (WGS) entry which is preliminary data.</text>
</comment>
<organism evidence="2 4">
    <name type="scientific">Cellulomonas hominis</name>
    <dbReference type="NCBI Taxonomy" id="156981"/>
    <lineage>
        <taxon>Bacteria</taxon>
        <taxon>Bacillati</taxon>
        <taxon>Actinomycetota</taxon>
        <taxon>Actinomycetes</taxon>
        <taxon>Micrococcales</taxon>
        <taxon>Cellulomonadaceae</taxon>
        <taxon>Cellulomonas</taxon>
    </lineage>
</organism>
<evidence type="ECO:0000313" key="4">
    <source>
        <dbReference type="Proteomes" id="UP000321723"/>
    </source>
</evidence>
<keyword evidence="1" id="KW-1133">Transmembrane helix</keyword>
<evidence type="ECO:0000256" key="1">
    <source>
        <dbReference type="SAM" id="Phobius"/>
    </source>
</evidence>